<dbReference type="GeneID" id="92027360"/>
<evidence type="ECO:0000313" key="3">
    <source>
        <dbReference type="Proteomes" id="UP001360953"/>
    </source>
</evidence>
<proteinExistence type="predicted"/>
<keyword evidence="1" id="KW-0732">Signal</keyword>
<evidence type="ECO:0000313" key="2">
    <source>
        <dbReference type="EMBL" id="KAK7542222.1"/>
    </source>
</evidence>
<feature type="chain" id="PRO_5047324789" description="Secreted protein" evidence="1">
    <location>
        <begin position="18"/>
        <end position="128"/>
    </location>
</feature>
<dbReference type="RefSeq" id="XP_066658515.1">
    <property type="nucleotide sequence ID" value="XM_066794454.1"/>
</dbReference>
<dbReference type="EMBL" id="JBBPEH010000002">
    <property type="protein sequence ID" value="KAK7542222.1"/>
    <property type="molecule type" value="Genomic_DNA"/>
</dbReference>
<accession>A0ABR1M5K8</accession>
<reference evidence="2 3" key="1">
    <citation type="submission" date="2024-04" db="EMBL/GenBank/DDBJ databases">
        <title>Phyllosticta paracitricarpa is synonymous to the EU quarantine fungus P. citricarpa based on phylogenomic analyses.</title>
        <authorList>
            <consortium name="Lawrence Berkeley National Laboratory"/>
            <person name="Van ingen-buijs V.A."/>
            <person name="Van westerhoven A.C."/>
            <person name="Haridas S."/>
            <person name="Skiadas P."/>
            <person name="Martin F."/>
            <person name="Groenewald J.Z."/>
            <person name="Crous P.W."/>
            <person name="Seidl M.F."/>
        </authorList>
    </citation>
    <scope>NUCLEOTIDE SEQUENCE [LARGE SCALE GENOMIC DNA]</scope>
    <source>
        <strain evidence="2 3">CPC 17464</strain>
    </source>
</reference>
<name>A0ABR1M5K8_9PEZI</name>
<dbReference type="Proteomes" id="UP001360953">
    <property type="component" value="Unassembled WGS sequence"/>
</dbReference>
<gene>
    <name evidence="2" type="ORF">J3D65DRAFT_206498</name>
</gene>
<protein>
    <recommendedName>
        <fullName evidence="4">Secreted protein</fullName>
    </recommendedName>
</protein>
<evidence type="ECO:0008006" key="4">
    <source>
        <dbReference type="Google" id="ProtNLM"/>
    </source>
</evidence>
<organism evidence="2 3">
    <name type="scientific">Phyllosticta citribraziliensis</name>
    <dbReference type="NCBI Taxonomy" id="989973"/>
    <lineage>
        <taxon>Eukaryota</taxon>
        <taxon>Fungi</taxon>
        <taxon>Dikarya</taxon>
        <taxon>Ascomycota</taxon>
        <taxon>Pezizomycotina</taxon>
        <taxon>Dothideomycetes</taxon>
        <taxon>Dothideomycetes incertae sedis</taxon>
        <taxon>Botryosphaeriales</taxon>
        <taxon>Phyllostictaceae</taxon>
        <taxon>Phyllosticta</taxon>
    </lineage>
</organism>
<comment type="caution">
    <text evidence="2">The sequence shown here is derived from an EMBL/GenBank/DDBJ whole genome shotgun (WGS) entry which is preliminary data.</text>
</comment>
<evidence type="ECO:0000256" key="1">
    <source>
        <dbReference type="SAM" id="SignalP"/>
    </source>
</evidence>
<feature type="signal peptide" evidence="1">
    <location>
        <begin position="1"/>
        <end position="17"/>
    </location>
</feature>
<keyword evidence="3" id="KW-1185">Reference proteome</keyword>
<sequence length="128" mass="13858">MIEMNAVVLLVFDRLQAATTSEVDDSAYLHSRARHRQTTRTPAVIAFCWRRLQSSVTHNDKSHPLNTNLISSFSPSPAVNTVCTQGHGCHQNGCCFTDTGDSTATDGIMSVALAVRLNGSKIDDHTGT</sequence>